<dbReference type="EMBL" id="VHIQ01000004">
    <property type="protein sequence ID" value="TPV33402.1"/>
    <property type="molecule type" value="Genomic_DNA"/>
</dbReference>
<keyword evidence="4" id="KW-1185">Reference proteome</keyword>
<name>A0A506PJX9_9FLAO</name>
<dbReference type="InterPro" id="IPR052934">
    <property type="entry name" value="Methyl-DNA_Rec/Restrict_Enz"/>
</dbReference>
<evidence type="ECO:0000313" key="3">
    <source>
        <dbReference type="EMBL" id="TPV33402.1"/>
    </source>
</evidence>
<evidence type="ECO:0000259" key="2">
    <source>
        <dbReference type="Pfam" id="PF12102"/>
    </source>
</evidence>
<evidence type="ECO:0000313" key="4">
    <source>
        <dbReference type="Proteomes" id="UP000317332"/>
    </source>
</evidence>
<proteinExistence type="predicted"/>
<dbReference type="OrthoDB" id="9781481at2"/>
<dbReference type="GO" id="GO:0005524">
    <property type="term" value="F:ATP binding"/>
    <property type="evidence" value="ECO:0007669"/>
    <property type="project" value="InterPro"/>
</dbReference>
<dbReference type="SUPFAM" id="SSF52540">
    <property type="entry name" value="P-loop containing nucleoside triphosphate hydrolases"/>
    <property type="match status" value="1"/>
</dbReference>
<organism evidence="3 4">
    <name type="scientific">Paucihalobacter ruber</name>
    <dbReference type="NCBI Taxonomy" id="2567861"/>
    <lineage>
        <taxon>Bacteria</taxon>
        <taxon>Pseudomonadati</taxon>
        <taxon>Bacteroidota</taxon>
        <taxon>Flavobacteriia</taxon>
        <taxon>Flavobacteriales</taxon>
        <taxon>Flavobacteriaceae</taxon>
        <taxon>Paucihalobacter</taxon>
    </lineage>
</organism>
<dbReference type="InterPro" id="IPR021961">
    <property type="entry name" value="McrB_DNA-bd"/>
</dbReference>
<dbReference type="Pfam" id="PF07728">
    <property type="entry name" value="AAA_5"/>
    <property type="match status" value="1"/>
</dbReference>
<accession>A0A506PJX9</accession>
<dbReference type="InterPro" id="IPR011704">
    <property type="entry name" value="ATPase_dyneun-rel_AAA"/>
</dbReference>
<dbReference type="PANTHER" id="PTHR37291:SF1">
    <property type="entry name" value="TYPE IV METHYL-DIRECTED RESTRICTION ENZYME ECOKMCRB SUBUNIT"/>
    <property type="match status" value="1"/>
</dbReference>
<dbReference type="InterPro" id="IPR027417">
    <property type="entry name" value="P-loop_NTPase"/>
</dbReference>
<evidence type="ECO:0000259" key="1">
    <source>
        <dbReference type="Pfam" id="PF07728"/>
    </source>
</evidence>
<sequence length="622" mass="70741">MSIPQNISKPDLLKAIDKIDKEGIPKDADSKYYDVIYNGYKYPPKLVVSYANIFANGNEIDRNSFRGGRNTPCFNLLETNGFEIVEKMNKTNNIFYPELLRFIEQAKTDNLKTKHFISFYKEFEVKVSFGQGNAAKIPWISFLTEPNTTSRGIYPVFLYYKEYEILILAYGISETKAPNTFWKIKNEQSISDYFYQEFSKKPDRYGSSFVFKVYNVNDLPSDMVIENDLNMILKIYSEQSSEKSQAKINFSEMNFGLKSLKEDLLVTGLVYSNQLLTRFSASLLTKPFVILTGLSGSGKTKLAQAFVQWICQEESQYRMIPVGADWTNREPLLGYPNALKPEEYVKPDSGVLDLIIQANNQTELPHFLILDEMNLSHVERYFADFLSVMESKEEIPLYAEGTVENGVPAKLKVSSNLFIIGTVNIDETTNMFSPKVLDRANTIEFRVTKDEMEDFLGNIKDINMDALKGKGAGMAKSFLEMSANKTFETKDIDIINTALVQFFDELKKTGAEFGYRSATEILRLIHQLSVLDNALTTNQKIDIAIMQKLLPKLHGSRRKLCPVLETLGSFCIIGEIKIIKDVFEKAEFNFNGANVLYPLSLEKITRMYRGAIDNGFASFAEA</sequence>
<comment type="caution">
    <text evidence="3">The sequence shown here is derived from an EMBL/GenBank/DDBJ whole genome shotgun (WGS) entry which is preliminary data.</text>
</comment>
<feature type="domain" description="Type IV methyl-directed restriction enzyme EcoKMcrB subunit DNA-binding" evidence="2">
    <location>
        <begin position="98"/>
        <end position="238"/>
    </location>
</feature>
<reference evidence="3 4" key="1">
    <citation type="submission" date="2019-06" db="EMBL/GenBank/DDBJ databases">
        <title>Flavobacteriaceae Paucihalobacterium erythroidium CWB-1, complete genome.</title>
        <authorList>
            <person name="Wu S."/>
        </authorList>
    </citation>
    <scope>NUCLEOTIDE SEQUENCE [LARGE SCALE GENOMIC DNA]</scope>
    <source>
        <strain evidence="3 4">CWB-1</strain>
    </source>
</reference>
<feature type="domain" description="ATPase dynein-related AAA" evidence="1">
    <location>
        <begin position="289"/>
        <end position="439"/>
    </location>
</feature>
<gene>
    <name evidence="3" type="ORF">FJ651_09960</name>
</gene>
<dbReference type="Gene3D" id="3.40.50.300">
    <property type="entry name" value="P-loop containing nucleotide triphosphate hydrolases"/>
    <property type="match status" value="1"/>
</dbReference>
<protein>
    <submittedName>
        <fullName evidence="3">DUF3578 domain-containing protein</fullName>
    </submittedName>
</protein>
<dbReference type="AlphaFoldDB" id="A0A506PJX9"/>
<dbReference type="Pfam" id="PF12102">
    <property type="entry name" value="MrcB_N"/>
    <property type="match status" value="1"/>
</dbReference>
<dbReference type="GO" id="GO:0016887">
    <property type="term" value="F:ATP hydrolysis activity"/>
    <property type="evidence" value="ECO:0007669"/>
    <property type="project" value="InterPro"/>
</dbReference>
<dbReference type="Proteomes" id="UP000317332">
    <property type="component" value="Unassembled WGS sequence"/>
</dbReference>
<dbReference type="Gene3D" id="3.30.920.90">
    <property type="match status" value="1"/>
</dbReference>
<dbReference type="PANTHER" id="PTHR37291">
    <property type="entry name" value="5-METHYLCYTOSINE-SPECIFIC RESTRICTION ENZYME B"/>
    <property type="match status" value="1"/>
</dbReference>